<evidence type="ECO:0000256" key="14">
    <source>
        <dbReference type="ARBA" id="ARBA00023239"/>
    </source>
</evidence>
<dbReference type="SUPFAM" id="SSF53850">
    <property type="entry name" value="Periplasmic binding protein-like II"/>
    <property type="match status" value="1"/>
</dbReference>
<feature type="domain" description="Prephenate dehydratase" evidence="21">
    <location>
        <begin position="112"/>
        <end position="288"/>
    </location>
</feature>
<dbReference type="OrthoDB" id="9802281at2"/>
<dbReference type="PROSITE" id="PS51171">
    <property type="entry name" value="PREPHENATE_DEHYDR_3"/>
    <property type="match status" value="1"/>
</dbReference>
<dbReference type="SUPFAM" id="SSF48600">
    <property type="entry name" value="Chorismate mutase II"/>
    <property type="match status" value="1"/>
</dbReference>
<dbReference type="Proteomes" id="UP000426444">
    <property type="component" value="Chromosome"/>
</dbReference>
<dbReference type="Gene3D" id="3.40.190.10">
    <property type="entry name" value="Periplasmic binding protein-like II"/>
    <property type="match status" value="2"/>
</dbReference>
<organism evidence="23 24">
    <name type="scientific">Candidatus Syntrophocurvum alkaliphilum</name>
    <dbReference type="NCBI Taxonomy" id="2293317"/>
    <lineage>
        <taxon>Bacteria</taxon>
        <taxon>Bacillati</taxon>
        <taxon>Bacillota</taxon>
        <taxon>Clostridia</taxon>
        <taxon>Eubacteriales</taxon>
        <taxon>Syntrophomonadaceae</taxon>
        <taxon>Candidatus Syntrophocurvum</taxon>
    </lineage>
</organism>
<evidence type="ECO:0000313" key="23">
    <source>
        <dbReference type="EMBL" id="QGT99337.1"/>
    </source>
</evidence>
<dbReference type="PROSITE" id="PS00857">
    <property type="entry name" value="PREPHENATE_DEHYDR_1"/>
    <property type="match status" value="1"/>
</dbReference>
<gene>
    <name evidence="23" type="ORF">SYNTR_0744</name>
</gene>
<dbReference type="Gene3D" id="3.30.70.260">
    <property type="match status" value="1"/>
</dbReference>
<dbReference type="GO" id="GO:0004106">
    <property type="term" value="F:chorismate mutase activity"/>
    <property type="evidence" value="ECO:0007669"/>
    <property type="project" value="UniProtKB-EC"/>
</dbReference>
<dbReference type="UniPathway" id="UPA00120">
    <property type="reaction ID" value="UER00203"/>
</dbReference>
<evidence type="ECO:0000256" key="9">
    <source>
        <dbReference type="ARBA" id="ARBA00022490"/>
    </source>
</evidence>
<dbReference type="SUPFAM" id="SSF55021">
    <property type="entry name" value="ACT-like"/>
    <property type="match status" value="1"/>
</dbReference>
<comment type="catalytic activity">
    <reaction evidence="18">
        <text>prephenate + H(+) = 3-phenylpyruvate + CO2 + H2O</text>
        <dbReference type="Rhea" id="RHEA:21648"/>
        <dbReference type="ChEBI" id="CHEBI:15377"/>
        <dbReference type="ChEBI" id="CHEBI:15378"/>
        <dbReference type="ChEBI" id="CHEBI:16526"/>
        <dbReference type="ChEBI" id="CHEBI:18005"/>
        <dbReference type="ChEBI" id="CHEBI:29934"/>
        <dbReference type="EC" id="4.2.1.51"/>
    </reaction>
</comment>
<dbReference type="GO" id="GO:0005737">
    <property type="term" value="C:cytoplasm"/>
    <property type="evidence" value="ECO:0007669"/>
    <property type="project" value="UniProtKB-SubCell"/>
</dbReference>
<comment type="function">
    <text evidence="2">Catalyzes the Claisen rearrangement of chorismate to prephenate and the decarboxylation/dehydration of prephenate to phenylpyruvate.</text>
</comment>
<keyword evidence="15" id="KW-0511">Multifunctional enzyme</keyword>
<dbReference type="InterPro" id="IPR036979">
    <property type="entry name" value="CM_dom_sf"/>
</dbReference>
<dbReference type="CDD" id="cd13631">
    <property type="entry name" value="PBP2_Ct-PDT_like"/>
    <property type="match status" value="1"/>
</dbReference>
<accession>A0A6I6DDQ5</accession>
<evidence type="ECO:0000256" key="2">
    <source>
        <dbReference type="ARBA" id="ARBA00002364"/>
    </source>
</evidence>
<dbReference type="RefSeq" id="WP_156203245.1">
    <property type="nucleotide sequence ID" value="NZ_CP046457.1"/>
</dbReference>
<evidence type="ECO:0000256" key="17">
    <source>
        <dbReference type="ARBA" id="ARBA00031520"/>
    </source>
</evidence>
<evidence type="ECO:0000256" key="11">
    <source>
        <dbReference type="ARBA" id="ARBA00023141"/>
    </source>
</evidence>
<keyword evidence="12" id="KW-0584">Phenylalanine biosynthesis</keyword>
<dbReference type="Pfam" id="PF01817">
    <property type="entry name" value="CM_2"/>
    <property type="match status" value="1"/>
</dbReference>
<comment type="pathway">
    <text evidence="4">Amino-acid biosynthesis; L-phenylalanine biosynthesis; phenylpyruvate from prephenate: step 1/1.</text>
</comment>
<dbReference type="AlphaFoldDB" id="A0A6I6DDQ5"/>
<dbReference type="PANTHER" id="PTHR21022">
    <property type="entry name" value="PREPHENATE DEHYDRATASE P PROTEIN"/>
    <property type="match status" value="1"/>
</dbReference>
<dbReference type="KEGG" id="salq:SYNTR_0744"/>
<evidence type="ECO:0000259" key="21">
    <source>
        <dbReference type="PROSITE" id="PS51171"/>
    </source>
</evidence>
<dbReference type="FunFam" id="3.40.190.10:FF:000034">
    <property type="entry name" value="Chorismate mutase/prephenate dehydratase"/>
    <property type="match status" value="1"/>
</dbReference>
<keyword evidence="24" id="KW-1185">Reference proteome</keyword>
<proteinExistence type="predicted"/>
<evidence type="ECO:0000256" key="10">
    <source>
        <dbReference type="ARBA" id="ARBA00022605"/>
    </source>
</evidence>
<protein>
    <recommendedName>
        <fullName evidence="7">Bifunctional chorismate mutase/prephenate dehydratase</fullName>
        <ecNumber evidence="6">4.2.1.51</ecNumber>
    </recommendedName>
    <alternativeName>
        <fullName evidence="17">Chorismate mutase-prephenate dehydratase</fullName>
    </alternativeName>
    <alternativeName>
        <fullName evidence="8">Prephenate dehydratase</fullName>
    </alternativeName>
    <alternativeName>
        <fullName evidence="16">p-protein</fullName>
    </alternativeName>
</protein>
<feature type="domain" description="Chorismate mutase" evidence="20">
    <location>
        <begin position="1"/>
        <end position="86"/>
    </location>
</feature>
<evidence type="ECO:0000256" key="19">
    <source>
        <dbReference type="PIRSR" id="PIRSR001500-2"/>
    </source>
</evidence>
<dbReference type="SMART" id="SM00830">
    <property type="entry name" value="CM_2"/>
    <property type="match status" value="1"/>
</dbReference>
<dbReference type="PROSITE" id="PS51671">
    <property type="entry name" value="ACT"/>
    <property type="match status" value="1"/>
</dbReference>
<evidence type="ECO:0000256" key="16">
    <source>
        <dbReference type="ARBA" id="ARBA00031175"/>
    </source>
</evidence>
<dbReference type="GO" id="GO:0004664">
    <property type="term" value="F:prephenate dehydratase activity"/>
    <property type="evidence" value="ECO:0007669"/>
    <property type="project" value="UniProtKB-EC"/>
</dbReference>
<dbReference type="UniPathway" id="UPA00121">
    <property type="reaction ID" value="UER00345"/>
</dbReference>
<dbReference type="InterPro" id="IPR001086">
    <property type="entry name" value="Preph_deHydtase"/>
</dbReference>
<evidence type="ECO:0000256" key="5">
    <source>
        <dbReference type="ARBA" id="ARBA00004817"/>
    </source>
</evidence>
<keyword evidence="14 23" id="KW-0456">Lyase</keyword>
<dbReference type="InterPro" id="IPR002701">
    <property type="entry name" value="CM_II_prokaryot"/>
</dbReference>
<reference evidence="24" key="1">
    <citation type="journal article" date="2019" name="Microbiology">
        <title>Complete Genome Sequence of an Uncultured Bacterium of the Candidate Phylum Bipolaricaulota.</title>
        <authorList>
            <person name="Kadnikov V.V."/>
            <person name="Mardanov A.V."/>
            <person name="Beletsky A.V."/>
            <person name="Frank Y.A."/>
            <person name="Karnachuk O.V."/>
            <person name="Ravin N.V."/>
        </authorList>
    </citation>
    <scope>NUCLEOTIDE SEQUENCE [LARGE SCALE GENOMIC DNA]</scope>
</reference>
<name>A0A6I6DDQ5_9FIRM</name>
<comment type="catalytic activity">
    <reaction evidence="1">
        <text>chorismate = prephenate</text>
        <dbReference type="Rhea" id="RHEA:13897"/>
        <dbReference type="ChEBI" id="CHEBI:29748"/>
        <dbReference type="ChEBI" id="CHEBI:29934"/>
        <dbReference type="EC" id="5.4.99.5"/>
    </reaction>
</comment>
<dbReference type="Pfam" id="PF00800">
    <property type="entry name" value="PDT"/>
    <property type="match status" value="1"/>
</dbReference>
<keyword evidence="11" id="KW-0057">Aromatic amino acid biosynthesis</keyword>
<evidence type="ECO:0000256" key="3">
    <source>
        <dbReference type="ARBA" id="ARBA00004496"/>
    </source>
</evidence>
<dbReference type="EMBL" id="CP046457">
    <property type="protein sequence ID" value="QGT99337.1"/>
    <property type="molecule type" value="Genomic_DNA"/>
</dbReference>
<dbReference type="InterPro" id="IPR036263">
    <property type="entry name" value="Chorismate_II_sf"/>
</dbReference>
<evidence type="ECO:0000256" key="12">
    <source>
        <dbReference type="ARBA" id="ARBA00023222"/>
    </source>
</evidence>
<dbReference type="InterPro" id="IPR002912">
    <property type="entry name" value="ACT_dom"/>
</dbReference>
<evidence type="ECO:0000259" key="22">
    <source>
        <dbReference type="PROSITE" id="PS51671"/>
    </source>
</evidence>
<dbReference type="Gene3D" id="1.20.59.10">
    <property type="entry name" value="Chorismate mutase"/>
    <property type="match status" value="1"/>
</dbReference>
<dbReference type="CDD" id="cd04905">
    <property type="entry name" value="ACT_CM-PDT"/>
    <property type="match status" value="1"/>
</dbReference>
<dbReference type="GO" id="GO:0046417">
    <property type="term" value="P:chorismate metabolic process"/>
    <property type="evidence" value="ECO:0007669"/>
    <property type="project" value="InterPro"/>
</dbReference>
<dbReference type="PROSITE" id="PS00858">
    <property type="entry name" value="PREPHENATE_DEHYDR_2"/>
    <property type="match status" value="1"/>
</dbReference>
<dbReference type="EC" id="4.2.1.51" evidence="6"/>
<dbReference type="InterPro" id="IPR008242">
    <property type="entry name" value="Chor_mutase/pphenate_deHydtase"/>
</dbReference>
<feature type="domain" description="ACT" evidence="22">
    <location>
        <begin position="300"/>
        <end position="378"/>
    </location>
</feature>
<comment type="pathway">
    <text evidence="5">Metabolic intermediate biosynthesis; prephenate biosynthesis; prephenate from chorismate: step 1/1.</text>
</comment>
<evidence type="ECO:0000256" key="6">
    <source>
        <dbReference type="ARBA" id="ARBA00013147"/>
    </source>
</evidence>
<evidence type="ECO:0000256" key="15">
    <source>
        <dbReference type="ARBA" id="ARBA00023268"/>
    </source>
</evidence>
<evidence type="ECO:0000256" key="8">
    <source>
        <dbReference type="ARBA" id="ARBA00021872"/>
    </source>
</evidence>
<dbReference type="GO" id="GO:0009094">
    <property type="term" value="P:L-phenylalanine biosynthetic process"/>
    <property type="evidence" value="ECO:0007669"/>
    <property type="project" value="UniProtKB-UniPathway"/>
</dbReference>
<keyword evidence="9" id="KW-0963">Cytoplasm</keyword>
<dbReference type="PANTHER" id="PTHR21022:SF19">
    <property type="entry name" value="PREPHENATE DEHYDRATASE-RELATED"/>
    <property type="match status" value="1"/>
</dbReference>
<comment type="subcellular location">
    <subcellularLocation>
        <location evidence="3">Cytoplasm</location>
    </subcellularLocation>
</comment>
<feature type="site" description="Essential for prephenate dehydratase activity" evidence="19">
    <location>
        <position position="281"/>
    </location>
</feature>
<evidence type="ECO:0000256" key="13">
    <source>
        <dbReference type="ARBA" id="ARBA00023235"/>
    </source>
</evidence>
<sequence length="379" mass="43268">MNFDEIRKKIDNIDNEMTRLFEDRMALISEITDYKMKKNSPILGTARERDIINRVTEQQTDEMAQYTKIFFTTLFDISRSYQSRRMYINSNMAEEIKSALLNTSKIFPNSAAVACQGIEGANSQFACEKLFSRPTIMYMNSFDAVFTAVDKGLCNYGILPIENNLHGSVTEVYDLMKKYKFYIARSIKLKINHVLLANKGTKLEEINEIYSHEQAFAQCSKYLESLKGVKVIPCENTAVAAKKVFDSGKNNIAAISSMNCAELYNLGVLATDIQNSDNNYTRFICISKDMEIYPGANKISLIFTIPHRPGSLYRIISKFSALGINMTKLESRPIPGSDFEFMFYIDFEGYVHSEEILNLICEMENSPDFFAFLGNYYEA</sequence>
<evidence type="ECO:0000256" key="1">
    <source>
        <dbReference type="ARBA" id="ARBA00000824"/>
    </source>
</evidence>
<evidence type="ECO:0000256" key="4">
    <source>
        <dbReference type="ARBA" id="ARBA00004741"/>
    </source>
</evidence>
<keyword evidence="10" id="KW-0028">Amino-acid biosynthesis</keyword>
<keyword evidence="13 23" id="KW-0413">Isomerase</keyword>
<dbReference type="InterPro" id="IPR018528">
    <property type="entry name" value="Preph_deHydtase_CS"/>
</dbReference>
<dbReference type="PIRSF" id="PIRSF001500">
    <property type="entry name" value="Chor_mut_pdt_Ppr"/>
    <property type="match status" value="1"/>
</dbReference>
<evidence type="ECO:0000256" key="7">
    <source>
        <dbReference type="ARBA" id="ARBA00014401"/>
    </source>
</evidence>
<evidence type="ECO:0000256" key="18">
    <source>
        <dbReference type="ARBA" id="ARBA00047848"/>
    </source>
</evidence>
<dbReference type="PROSITE" id="PS51168">
    <property type="entry name" value="CHORISMATE_MUT_2"/>
    <property type="match status" value="1"/>
</dbReference>
<dbReference type="InterPro" id="IPR045865">
    <property type="entry name" value="ACT-like_dom_sf"/>
</dbReference>
<evidence type="ECO:0000259" key="20">
    <source>
        <dbReference type="PROSITE" id="PS51168"/>
    </source>
</evidence>
<evidence type="ECO:0000313" key="24">
    <source>
        <dbReference type="Proteomes" id="UP000426444"/>
    </source>
</evidence>